<dbReference type="EMBL" id="ACYG01000027">
    <property type="protein sequence ID" value="EEV17222.1"/>
    <property type="molecule type" value="Genomic_DNA"/>
</dbReference>
<feature type="transmembrane region" description="Helical" evidence="1">
    <location>
        <begin position="181"/>
        <end position="198"/>
    </location>
</feature>
<evidence type="ECO:0000313" key="3">
    <source>
        <dbReference type="EMBL" id="EEV17222.1"/>
    </source>
</evidence>
<gene>
    <name evidence="3" type="ORF">CAMGR0001_1518</name>
</gene>
<evidence type="ECO:0000259" key="2">
    <source>
        <dbReference type="Pfam" id="PF13231"/>
    </source>
</evidence>
<dbReference type="eggNOG" id="ENOG5033BAW">
    <property type="taxonomic scope" value="Bacteria"/>
</dbReference>
<dbReference type="Pfam" id="PF13231">
    <property type="entry name" value="PMT_2"/>
    <property type="match status" value="1"/>
</dbReference>
<dbReference type="RefSeq" id="WP_005872262.1">
    <property type="nucleotide sequence ID" value="NZ_ACYG01000027.1"/>
</dbReference>
<reference evidence="3 4" key="1">
    <citation type="submission" date="2009-07" db="EMBL/GenBank/DDBJ databases">
        <authorList>
            <person name="Madupu R."/>
            <person name="Sebastian Y."/>
            <person name="Durkin A.S."/>
            <person name="Torralba M."/>
            <person name="Methe B."/>
            <person name="Sutton G.G."/>
            <person name="Strausberg R.L."/>
            <person name="Nelson K.E."/>
        </authorList>
    </citation>
    <scope>NUCLEOTIDE SEQUENCE [LARGE SCALE GENOMIC DNA]</scope>
    <source>
        <strain evidence="3 4">RM3268</strain>
    </source>
</reference>
<feature type="transmembrane region" description="Helical" evidence="1">
    <location>
        <begin position="159"/>
        <end position="175"/>
    </location>
</feature>
<feature type="transmembrane region" description="Helical" evidence="1">
    <location>
        <begin position="353"/>
        <end position="370"/>
    </location>
</feature>
<evidence type="ECO:0000313" key="4">
    <source>
        <dbReference type="Proteomes" id="UP000005709"/>
    </source>
</evidence>
<feature type="transmembrane region" description="Helical" evidence="1">
    <location>
        <begin position="321"/>
        <end position="341"/>
    </location>
</feature>
<dbReference type="Proteomes" id="UP000005709">
    <property type="component" value="Unassembled WGS sequence"/>
</dbReference>
<evidence type="ECO:0000256" key="1">
    <source>
        <dbReference type="SAM" id="Phobius"/>
    </source>
</evidence>
<accession>C8PJW7</accession>
<feature type="transmembrane region" description="Helical" evidence="1">
    <location>
        <begin position="12"/>
        <end position="31"/>
    </location>
</feature>
<feature type="transmembrane region" description="Helical" evidence="1">
    <location>
        <begin position="107"/>
        <end position="125"/>
    </location>
</feature>
<organism evidence="3 4">
    <name type="scientific">Campylobacter gracilis RM3268</name>
    <dbReference type="NCBI Taxonomy" id="553220"/>
    <lineage>
        <taxon>Bacteria</taxon>
        <taxon>Pseudomonadati</taxon>
        <taxon>Campylobacterota</taxon>
        <taxon>Epsilonproteobacteria</taxon>
        <taxon>Campylobacterales</taxon>
        <taxon>Campylobacteraceae</taxon>
        <taxon>Campylobacter</taxon>
    </lineage>
</organism>
<comment type="caution">
    <text evidence="3">The sequence shown here is derived from an EMBL/GenBank/DDBJ whole genome shotgun (WGS) entry which is preliminary data.</text>
</comment>
<feature type="transmembrane region" description="Helical" evidence="1">
    <location>
        <begin position="400"/>
        <end position="422"/>
    </location>
</feature>
<protein>
    <recommendedName>
        <fullName evidence="2">Glycosyltransferase RgtA/B/C/D-like domain-containing protein</fullName>
    </recommendedName>
</protein>
<feature type="transmembrane region" description="Helical" evidence="1">
    <location>
        <begin position="205"/>
        <end position="223"/>
    </location>
</feature>
<feature type="transmembrane region" description="Helical" evidence="1">
    <location>
        <begin position="256"/>
        <end position="276"/>
    </location>
</feature>
<feature type="transmembrane region" description="Helical" evidence="1">
    <location>
        <begin position="78"/>
        <end position="100"/>
    </location>
</feature>
<dbReference type="InterPro" id="IPR038731">
    <property type="entry name" value="RgtA/B/C-like"/>
</dbReference>
<dbReference type="STRING" id="824.CGRAC_0725"/>
<feature type="domain" description="Glycosyltransferase RgtA/B/C/D-like" evidence="2">
    <location>
        <begin position="61"/>
        <end position="216"/>
    </location>
</feature>
<feature type="transmembrane region" description="Helical" evidence="1">
    <location>
        <begin position="297"/>
        <end position="315"/>
    </location>
</feature>
<feature type="transmembrane region" description="Helical" evidence="1">
    <location>
        <begin position="376"/>
        <end position="393"/>
    </location>
</feature>
<sequence>MFNTKILENLMVAFCFCITLALHLLIFNHYFSLQEGWWETYAYLVNRGEVINKDFYLAWTPLFVYINAFYQKIFGINFFAFACIGVVAAMIQVILLYAVLREFFSKVSSAVAAIFASLLWIVGGSYIAKDYHTYVFIIEFSTLLFLVRSIKNENSKKGIIYQILGILFLVLLFFIKQNVGLVLFASLFVSYAFISSSVKDYLKRIGFLLLFTIIFFASINFIMPFDPSSIIDNDSKGSLWTIATRFWTNNVNFETLLNGFYVFCIILILFYLRNYIKDFYAKILLKIISVTTKEFRIFILILIYIFPIYGFIYIINNFGISMYRFISAAIGLILFIMYAFFIKNNRFYNSQKYVFITLSMTAISYAGTFADLFTANSNMICIAFLCAFIINYTRIKHIKNILVCFLLISIYFNIESVLYTPYQWNYNYQTNVFNARTQSTYPQLKGIYMDERTANIYNYFMIYVNEKSKSKDDFYFFNLPIMYLLNNKIPPYRLVTHWFDVSSSKAIEEEYNEFIKSPTRNIVMYQYQTYFSLAHKRFQGKSSFKQADFYEIMNKWVKEGKYKFIGSIIVPYDDASLEEEKNHILKNLLIILQNDKFFGMSRDEFTNWLKDNGITLTYVKHEEVKADDQNPKQLDENKQDLMQNGDILQMDGSVADLSRIFPQLGVAPIESTFFNTINIYERQED</sequence>
<name>C8PJW7_9BACT</name>
<dbReference type="AlphaFoldDB" id="C8PJW7"/>
<proteinExistence type="predicted"/>
<keyword evidence="4" id="KW-1185">Reference proteome</keyword>
<keyword evidence="1" id="KW-0812">Transmembrane</keyword>
<keyword evidence="1" id="KW-0472">Membrane</keyword>
<keyword evidence="1" id="KW-1133">Transmembrane helix</keyword>